<gene>
    <name evidence="2" type="ORF">QQF64_010774</name>
</gene>
<evidence type="ECO:0000313" key="3">
    <source>
        <dbReference type="Proteomes" id="UP001558613"/>
    </source>
</evidence>
<name>A0ABR3LZ05_9TELE</name>
<sequence length="105" mass="10690">MLTKSHVGTATPTGGPTARAPPLSSQWQRSTATPSLLSFQGNWAALLKGATSSASVQRGLLEAGSPAVDRIAGTSLTHRTGWKNGVGSVMLNQKAPSSGSRCVSS</sequence>
<feature type="compositionally biased region" description="Low complexity" evidence="1">
    <location>
        <begin position="8"/>
        <end position="22"/>
    </location>
</feature>
<feature type="region of interest" description="Disordered" evidence="1">
    <location>
        <begin position="1"/>
        <end position="31"/>
    </location>
</feature>
<dbReference type="EMBL" id="JAYMGO010000017">
    <property type="protein sequence ID" value="KAL1257530.1"/>
    <property type="molecule type" value="Genomic_DNA"/>
</dbReference>
<proteinExistence type="predicted"/>
<evidence type="ECO:0000256" key="1">
    <source>
        <dbReference type="SAM" id="MobiDB-lite"/>
    </source>
</evidence>
<evidence type="ECO:0000313" key="2">
    <source>
        <dbReference type="EMBL" id="KAL1257530.1"/>
    </source>
</evidence>
<reference evidence="2 3" key="1">
    <citation type="submission" date="2023-09" db="EMBL/GenBank/DDBJ databases">
        <authorList>
            <person name="Wang M."/>
        </authorList>
    </citation>
    <scope>NUCLEOTIDE SEQUENCE [LARGE SCALE GENOMIC DNA]</scope>
    <source>
        <strain evidence="2">GT-2023</strain>
        <tissue evidence="2">Liver</tissue>
    </source>
</reference>
<dbReference type="Proteomes" id="UP001558613">
    <property type="component" value="Unassembled WGS sequence"/>
</dbReference>
<protein>
    <submittedName>
        <fullName evidence="2">Uncharacterized protein</fullName>
    </submittedName>
</protein>
<keyword evidence="3" id="KW-1185">Reference proteome</keyword>
<comment type="caution">
    <text evidence="2">The sequence shown here is derived from an EMBL/GenBank/DDBJ whole genome shotgun (WGS) entry which is preliminary data.</text>
</comment>
<organism evidence="2 3">
    <name type="scientific">Cirrhinus molitorella</name>
    <name type="common">mud carp</name>
    <dbReference type="NCBI Taxonomy" id="172907"/>
    <lineage>
        <taxon>Eukaryota</taxon>
        <taxon>Metazoa</taxon>
        <taxon>Chordata</taxon>
        <taxon>Craniata</taxon>
        <taxon>Vertebrata</taxon>
        <taxon>Euteleostomi</taxon>
        <taxon>Actinopterygii</taxon>
        <taxon>Neopterygii</taxon>
        <taxon>Teleostei</taxon>
        <taxon>Ostariophysi</taxon>
        <taxon>Cypriniformes</taxon>
        <taxon>Cyprinidae</taxon>
        <taxon>Labeoninae</taxon>
        <taxon>Labeonini</taxon>
        <taxon>Cirrhinus</taxon>
    </lineage>
</organism>
<accession>A0ABR3LZ05</accession>